<protein>
    <submittedName>
        <fullName evidence="6">Metallophosphoesterase</fullName>
    </submittedName>
</protein>
<sequence length="430" mass="48236">MKKYTFRVYQHPSWKRLLLLLFLFTALVSSAQVRLFLISDTHVMSPKLLVKDGKAWQNYLAGDRKMEDKSAEMFNALIDTVLKEKPAAVLISGDLTKDGSKLSHEYVVSKLDTLLKARIPTFVVPGNHDLGTPNAVYFDGDSTKKAEIIYAAEFANLYRDFGYDSLSVRDLYSLSYIRPLCKGVKLLGIDSNTGQISNSTLKWLCDQVVQAKKEGYQVIAMMHHPLMEHITGINHFLPTSVIKNDTTVRARLMESGVHLILTGHFHTSDIGKDYNTNKTDSIYDINTGSTITYPCYFRELTISSDLSHIDVITRNLTRIGSCADLKAYSKKRITDYILNHIKSVARSRLGIPPSLIPSSIVKAVADAYIVHSDGNENLQDTKSLFQSLKIPMMFSSSVRTVIKSMLGNITMYGTDHANVTNDLRLTIPLR</sequence>
<evidence type="ECO:0000256" key="4">
    <source>
        <dbReference type="ARBA" id="ARBA00025742"/>
    </source>
</evidence>
<feature type="domain" description="Calcineurin-like phosphoesterase" evidence="5">
    <location>
        <begin position="34"/>
        <end position="267"/>
    </location>
</feature>
<evidence type="ECO:0000313" key="6">
    <source>
        <dbReference type="EMBL" id="MCO6026432.1"/>
    </source>
</evidence>
<dbReference type="SUPFAM" id="SSF56300">
    <property type="entry name" value="Metallo-dependent phosphatases"/>
    <property type="match status" value="1"/>
</dbReference>
<keyword evidence="2" id="KW-0378">Hydrolase</keyword>
<keyword evidence="3" id="KW-0408">Iron</keyword>
<dbReference type="Proteomes" id="UP001204015">
    <property type="component" value="Unassembled WGS sequence"/>
</dbReference>
<dbReference type="EMBL" id="JAMXLY010000058">
    <property type="protein sequence ID" value="MCO6026432.1"/>
    <property type="molecule type" value="Genomic_DNA"/>
</dbReference>
<comment type="caution">
    <text evidence="6">The sequence shown here is derived from an EMBL/GenBank/DDBJ whole genome shotgun (WGS) entry which is preliminary data.</text>
</comment>
<gene>
    <name evidence="6" type="ORF">NG821_11400</name>
</gene>
<evidence type="ECO:0000256" key="1">
    <source>
        <dbReference type="ARBA" id="ARBA00022723"/>
    </source>
</evidence>
<keyword evidence="1" id="KW-0479">Metal-binding</keyword>
<reference evidence="6 7" key="1">
    <citation type="submission" date="2022-06" db="EMBL/GenBank/DDBJ databases">
        <title>A taxonomic note on the genus Prevotella: Description of four novel genera and emended description of the genera Hallella and Xylanibacter.</title>
        <authorList>
            <person name="Hitch T.C.A."/>
        </authorList>
    </citation>
    <scope>NUCLEOTIDE SEQUENCE [LARGE SCALE GENOMIC DNA]</scope>
    <source>
        <strain evidence="6 7">DSM 100619</strain>
    </source>
</reference>
<proteinExistence type="inferred from homology"/>
<dbReference type="InterPro" id="IPR029052">
    <property type="entry name" value="Metallo-depent_PP-like"/>
</dbReference>
<dbReference type="PANTHER" id="PTHR42988">
    <property type="entry name" value="PHOSPHOHYDROLASE"/>
    <property type="match status" value="1"/>
</dbReference>
<dbReference type="Pfam" id="PF00149">
    <property type="entry name" value="Metallophos"/>
    <property type="match status" value="1"/>
</dbReference>
<organism evidence="6 7">
    <name type="scientific">Segatella cerevisiae</name>
    <dbReference type="NCBI Taxonomy" id="2053716"/>
    <lineage>
        <taxon>Bacteria</taxon>
        <taxon>Pseudomonadati</taxon>
        <taxon>Bacteroidota</taxon>
        <taxon>Bacteroidia</taxon>
        <taxon>Bacteroidales</taxon>
        <taxon>Prevotellaceae</taxon>
        <taxon>Segatella</taxon>
    </lineage>
</organism>
<evidence type="ECO:0000313" key="7">
    <source>
        <dbReference type="Proteomes" id="UP001204015"/>
    </source>
</evidence>
<dbReference type="Gene3D" id="3.60.21.10">
    <property type="match status" value="1"/>
</dbReference>
<dbReference type="PANTHER" id="PTHR42988:SF2">
    <property type="entry name" value="CYCLIC NUCLEOTIDE PHOSPHODIESTERASE CBUA0032-RELATED"/>
    <property type="match status" value="1"/>
</dbReference>
<dbReference type="InterPro" id="IPR004843">
    <property type="entry name" value="Calcineurin-like_PHP"/>
</dbReference>
<accession>A0ABT1C138</accession>
<dbReference type="InterPro" id="IPR050884">
    <property type="entry name" value="CNP_phosphodiesterase-III"/>
</dbReference>
<dbReference type="RefSeq" id="WP_252761785.1">
    <property type="nucleotide sequence ID" value="NZ_JAMXLY010000058.1"/>
</dbReference>
<evidence type="ECO:0000256" key="2">
    <source>
        <dbReference type="ARBA" id="ARBA00022801"/>
    </source>
</evidence>
<name>A0ABT1C138_9BACT</name>
<evidence type="ECO:0000259" key="5">
    <source>
        <dbReference type="Pfam" id="PF00149"/>
    </source>
</evidence>
<evidence type="ECO:0000256" key="3">
    <source>
        <dbReference type="ARBA" id="ARBA00023004"/>
    </source>
</evidence>
<comment type="similarity">
    <text evidence="4">Belongs to the cyclic nucleotide phosphodiesterase class-III family.</text>
</comment>
<keyword evidence="7" id="KW-1185">Reference proteome</keyword>